<dbReference type="RefSeq" id="XP_017859290.1">
    <property type="nucleotide sequence ID" value="XM_018003801.1"/>
</dbReference>
<gene>
    <name evidence="4" type="primary">LOC108611273</name>
</gene>
<evidence type="ECO:0000256" key="2">
    <source>
        <dbReference type="SAM" id="Phobius"/>
    </source>
</evidence>
<dbReference type="GeneID" id="108611273"/>
<feature type="compositionally biased region" description="Low complexity" evidence="1">
    <location>
        <begin position="45"/>
        <end position="69"/>
    </location>
</feature>
<reference evidence="3" key="1">
    <citation type="journal article" date="1997" name="Nucleic Acids Res.">
        <title>tRNAscan-SE: a program for improved detection of transfer RNA genes in genomic sequence.</title>
        <authorList>
            <person name="Lowe T.M."/>
            <person name="Eddy S.R."/>
        </authorList>
    </citation>
    <scope>NUCLEOTIDE SEQUENCE [LARGE SCALE GENOMIC DNA]</scope>
</reference>
<reference evidence="4" key="3">
    <citation type="submission" date="2025-08" db="UniProtKB">
        <authorList>
            <consortium name="RefSeq"/>
        </authorList>
    </citation>
    <scope>IDENTIFICATION</scope>
    <source>
        <tissue evidence="4">Whole organism</tissue>
    </source>
</reference>
<evidence type="ECO:0000256" key="1">
    <source>
        <dbReference type="SAM" id="MobiDB-lite"/>
    </source>
</evidence>
<evidence type="ECO:0000313" key="4">
    <source>
        <dbReference type="RefSeq" id="XP_017859290.1"/>
    </source>
</evidence>
<feature type="compositionally biased region" description="Basic residues" evidence="1">
    <location>
        <begin position="26"/>
        <end position="35"/>
    </location>
</feature>
<name>A0ABM1NWF4_DROAR</name>
<keyword evidence="3" id="KW-1185">Reference proteome</keyword>
<keyword evidence="2" id="KW-0472">Membrane</keyword>
<protein>
    <submittedName>
        <fullName evidence="4">Homeobox protein 5-like</fullName>
    </submittedName>
</protein>
<organism evidence="3 4">
    <name type="scientific">Drosophila arizonae</name>
    <name type="common">Fruit fly</name>
    <dbReference type="NCBI Taxonomy" id="7263"/>
    <lineage>
        <taxon>Eukaryota</taxon>
        <taxon>Metazoa</taxon>
        <taxon>Ecdysozoa</taxon>
        <taxon>Arthropoda</taxon>
        <taxon>Hexapoda</taxon>
        <taxon>Insecta</taxon>
        <taxon>Pterygota</taxon>
        <taxon>Neoptera</taxon>
        <taxon>Endopterygota</taxon>
        <taxon>Diptera</taxon>
        <taxon>Brachycera</taxon>
        <taxon>Muscomorpha</taxon>
        <taxon>Ephydroidea</taxon>
        <taxon>Drosophilidae</taxon>
        <taxon>Drosophila</taxon>
    </lineage>
</organism>
<reference evidence="3" key="2">
    <citation type="journal article" date="2016" name="G3 (Bethesda)">
        <title>Genome Evolution in Three Species of Cactophilic Drosophila.</title>
        <authorList>
            <person name="Sanchez-Flores A."/>
            <person name="Penazola F."/>
            <person name="Carpinteyro-Ponce J."/>
            <person name="Nazario-Yepiz N."/>
            <person name="Abreu-Goodger C."/>
            <person name="Machado C.A."/>
            <person name="Markow T.A."/>
        </authorList>
    </citation>
    <scope>NUCLEOTIDE SEQUENCE [LARGE SCALE GENOMIC DNA]</scope>
</reference>
<dbReference type="Proteomes" id="UP000694904">
    <property type="component" value="Chromosome 3"/>
</dbReference>
<feature type="region of interest" description="Disordered" evidence="1">
    <location>
        <begin position="1"/>
        <end position="69"/>
    </location>
</feature>
<keyword evidence="2" id="KW-0812">Transmembrane</keyword>
<feature type="transmembrane region" description="Helical" evidence="2">
    <location>
        <begin position="261"/>
        <end position="286"/>
    </location>
</feature>
<feature type="compositionally biased region" description="Polar residues" evidence="1">
    <location>
        <begin position="158"/>
        <end position="176"/>
    </location>
</feature>
<accession>A0ABM1NWF4</accession>
<feature type="region of interest" description="Disordered" evidence="1">
    <location>
        <begin position="156"/>
        <end position="182"/>
    </location>
</feature>
<keyword evidence="2" id="KW-1133">Transmembrane helix</keyword>
<proteinExistence type="predicted"/>
<sequence>MTSEWPANRRKTRCQRLSRITDSKSKKLQKRKNNTRKNEGGATENGIASNSNSSSNNNNNNTHTSNINASSSSQLSSIIENLSNNSDIAALSSTSLASASASAATSLSSSSPSPSSFSFSSSLLATNSRLHATHKSYPPINSAYWLPSSHPSPYTVPGMQQSLNCQQQGSKRQQQLPTPPPACSPPFSDSIFKPYTAAVHLHSTLLFCPSISVPLHPPAYLPLIDGLLMLSVIYRVSVPSKQHLSKLLWRQLTCTLQSQHFLLLCLLLGLVCLCYCCLCPLIELVFKMG</sequence>
<evidence type="ECO:0000313" key="3">
    <source>
        <dbReference type="Proteomes" id="UP000694904"/>
    </source>
</evidence>